<feature type="transmembrane region" description="Helical" evidence="9">
    <location>
        <begin position="5"/>
        <end position="21"/>
    </location>
</feature>
<evidence type="ECO:0000256" key="3">
    <source>
        <dbReference type="ARBA" id="ARBA00022448"/>
    </source>
</evidence>
<feature type="transmembrane region" description="Helical" evidence="9">
    <location>
        <begin position="315"/>
        <end position="342"/>
    </location>
</feature>
<proteinExistence type="inferred from homology"/>
<name>A0ABP8ATQ5_9MICO</name>
<gene>
    <name evidence="11" type="ORF">GCM10022288_18440</name>
</gene>
<evidence type="ECO:0000256" key="7">
    <source>
        <dbReference type="ARBA" id="ARBA00022989"/>
    </source>
</evidence>
<sequence>MTPHIVITLATIVLAMVLFVWNRVPAVIVAVGAALVLFLTGVLTMRETLSGFGDPVVVLLVSLFSIAVALEESGVAAWAGQLLLRRAGGSPTTRLVAIMAIGAVLSPLMGMNGAAVAMLPIVAGIAARTATAPSKLMIPLAFACTAGANLSLLGSPVNVVAAEKIDTAGAGPFGFFAWALVGVPQVIGTIVIVVLLGRRLLPERRPAVVDQTLPDASSGALPAQESPAPAVALGPRAYLALAVLALLIGLLAFNVVPAAIAAAICAVLMVLLRVVTVPRLVAGVDWSTCILIGAMIAPAVAMSKTGAAGLLGDQVVTGIGGLGPYAVFIGLFLVTGVLSQFISNTSSALVMLPIAVATATDLHVAALPMILGVALGASTSFVMPFANAVTLSVYGPGGYRFGDFWRLGSIVSAWSFVVAVALVPVFWPF</sequence>
<dbReference type="RefSeq" id="WP_344776123.1">
    <property type="nucleotide sequence ID" value="NZ_BAABBX010000014.1"/>
</dbReference>
<feature type="transmembrane region" description="Helical" evidence="9">
    <location>
        <begin position="98"/>
        <end position="124"/>
    </location>
</feature>
<dbReference type="PRINTS" id="PR00758">
    <property type="entry name" value="ARSENICPUMP"/>
</dbReference>
<comment type="similarity">
    <text evidence="2">Belongs to the CitM (TC 2.A.11) transporter family.</text>
</comment>
<keyword evidence="6" id="KW-0677">Repeat</keyword>
<feature type="transmembrane region" description="Helical" evidence="9">
    <location>
        <begin position="284"/>
        <end position="303"/>
    </location>
</feature>
<dbReference type="InterPro" id="IPR000802">
    <property type="entry name" value="Arsenical_pump_ArsB"/>
</dbReference>
<feature type="domain" description="Citrate transporter-like" evidence="10">
    <location>
        <begin position="16"/>
        <end position="376"/>
    </location>
</feature>
<evidence type="ECO:0000259" key="10">
    <source>
        <dbReference type="Pfam" id="PF03600"/>
    </source>
</evidence>
<feature type="transmembrane region" description="Helical" evidence="9">
    <location>
        <begin position="239"/>
        <end position="272"/>
    </location>
</feature>
<dbReference type="InterPro" id="IPR004680">
    <property type="entry name" value="Cit_transptr-like_dom"/>
</dbReference>
<dbReference type="PANTHER" id="PTHR43652:SF2">
    <property type="entry name" value="BASIC AMINO ACID ANTIPORTER YFCC-RELATED"/>
    <property type="match status" value="1"/>
</dbReference>
<evidence type="ECO:0000256" key="8">
    <source>
        <dbReference type="ARBA" id="ARBA00023136"/>
    </source>
</evidence>
<protein>
    <recommendedName>
        <fullName evidence="10">Citrate transporter-like domain-containing protein</fullName>
    </recommendedName>
</protein>
<evidence type="ECO:0000313" key="12">
    <source>
        <dbReference type="Proteomes" id="UP001500213"/>
    </source>
</evidence>
<evidence type="ECO:0000256" key="6">
    <source>
        <dbReference type="ARBA" id="ARBA00022737"/>
    </source>
</evidence>
<dbReference type="Pfam" id="PF03600">
    <property type="entry name" value="CitMHS"/>
    <property type="match status" value="1"/>
</dbReference>
<comment type="subcellular location">
    <subcellularLocation>
        <location evidence="1">Cell membrane</location>
        <topology evidence="1">Multi-pass membrane protein</topology>
    </subcellularLocation>
</comment>
<feature type="transmembrane region" description="Helical" evidence="9">
    <location>
        <begin position="404"/>
        <end position="427"/>
    </location>
</feature>
<evidence type="ECO:0000256" key="4">
    <source>
        <dbReference type="ARBA" id="ARBA00022475"/>
    </source>
</evidence>
<keyword evidence="3" id="KW-0813">Transport</keyword>
<keyword evidence="7 9" id="KW-1133">Transmembrane helix</keyword>
<feature type="transmembrane region" description="Helical" evidence="9">
    <location>
        <begin position="27"/>
        <end position="45"/>
    </location>
</feature>
<evidence type="ECO:0000313" key="11">
    <source>
        <dbReference type="EMBL" id="GAA4189894.1"/>
    </source>
</evidence>
<keyword evidence="5 9" id="KW-0812">Transmembrane</keyword>
<feature type="transmembrane region" description="Helical" evidence="9">
    <location>
        <begin position="136"/>
        <end position="155"/>
    </location>
</feature>
<dbReference type="EMBL" id="BAABBX010000014">
    <property type="protein sequence ID" value="GAA4189894.1"/>
    <property type="molecule type" value="Genomic_DNA"/>
</dbReference>
<evidence type="ECO:0000256" key="2">
    <source>
        <dbReference type="ARBA" id="ARBA00009843"/>
    </source>
</evidence>
<feature type="transmembrane region" description="Helical" evidence="9">
    <location>
        <begin position="175"/>
        <end position="196"/>
    </location>
</feature>
<dbReference type="PANTHER" id="PTHR43652">
    <property type="entry name" value="BASIC AMINO ACID ANTIPORTER YFCC-RELATED"/>
    <property type="match status" value="1"/>
</dbReference>
<comment type="caution">
    <text evidence="11">The sequence shown here is derived from an EMBL/GenBank/DDBJ whole genome shotgun (WGS) entry which is preliminary data.</text>
</comment>
<reference evidence="12" key="1">
    <citation type="journal article" date="2019" name="Int. J. Syst. Evol. Microbiol.">
        <title>The Global Catalogue of Microorganisms (GCM) 10K type strain sequencing project: providing services to taxonomists for standard genome sequencing and annotation.</title>
        <authorList>
            <consortium name="The Broad Institute Genomics Platform"/>
            <consortium name="The Broad Institute Genome Sequencing Center for Infectious Disease"/>
            <person name="Wu L."/>
            <person name="Ma J."/>
        </authorList>
    </citation>
    <scope>NUCLEOTIDE SEQUENCE [LARGE SCALE GENOMIC DNA]</scope>
    <source>
        <strain evidence="12">JCM 17593</strain>
    </source>
</reference>
<feature type="transmembrane region" description="Helical" evidence="9">
    <location>
        <begin position="362"/>
        <end position="383"/>
    </location>
</feature>
<dbReference type="Proteomes" id="UP001500213">
    <property type="component" value="Unassembled WGS sequence"/>
</dbReference>
<keyword evidence="4" id="KW-1003">Cell membrane</keyword>
<keyword evidence="8 9" id="KW-0472">Membrane</keyword>
<evidence type="ECO:0000256" key="1">
    <source>
        <dbReference type="ARBA" id="ARBA00004651"/>
    </source>
</evidence>
<organism evidence="11 12">
    <name type="scientific">Gryllotalpicola kribbensis</name>
    <dbReference type="NCBI Taxonomy" id="993084"/>
    <lineage>
        <taxon>Bacteria</taxon>
        <taxon>Bacillati</taxon>
        <taxon>Actinomycetota</taxon>
        <taxon>Actinomycetes</taxon>
        <taxon>Micrococcales</taxon>
        <taxon>Microbacteriaceae</taxon>
        <taxon>Gryllotalpicola</taxon>
    </lineage>
</organism>
<dbReference type="CDD" id="cd01115">
    <property type="entry name" value="SLC13_permease"/>
    <property type="match status" value="1"/>
</dbReference>
<dbReference type="InterPro" id="IPR051679">
    <property type="entry name" value="DASS-Related_Transporters"/>
</dbReference>
<accession>A0ABP8ATQ5</accession>
<evidence type="ECO:0000256" key="5">
    <source>
        <dbReference type="ARBA" id="ARBA00022692"/>
    </source>
</evidence>
<keyword evidence="12" id="KW-1185">Reference proteome</keyword>
<evidence type="ECO:0000256" key="9">
    <source>
        <dbReference type="SAM" id="Phobius"/>
    </source>
</evidence>
<feature type="transmembrane region" description="Helical" evidence="9">
    <location>
        <begin position="57"/>
        <end position="78"/>
    </location>
</feature>